<dbReference type="Gene3D" id="1.10.530.10">
    <property type="match status" value="1"/>
</dbReference>
<dbReference type="RefSeq" id="WP_160982067.1">
    <property type="nucleotide sequence ID" value="NZ_WVHK01000117.1"/>
</dbReference>
<name>A0A6I4YX29_9DEIO</name>
<reference evidence="3 4" key="1">
    <citation type="submission" date="2019-11" db="EMBL/GenBank/DDBJ databases">
        <title>Genome sequence of Deinococcus xianganensis Y35, AI-2 producing algicidal bacterium, isolated from lake water.</title>
        <authorList>
            <person name="Li Y."/>
        </authorList>
    </citation>
    <scope>NUCLEOTIDE SEQUENCE [LARGE SCALE GENOMIC DNA]</scope>
    <source>
        <strain evidence="3 4">Y35</strain>
    </source>
</reference>
<dbReference type="CDD" id="cd00254">
    <property type="entry name" value="LT-like"/>
    <property type="match status" value="1"/>
</dbReference>
<keyword evidence="1" id="KW-0732">Signal</keyword>
<keyword evidence="4" id="KW-1185">Reference proteome</keyword>
<evidence type="ECO:0000313" key="3">
    <source>
        <dbReference type="EMBL" id="MXV21663.1"/>
    </source>
</evidence>
<dbReference type="AlphaFoldDB" id="A0A6I4YX29"/>
<dbReference type="SUPFAM" id="SSF53955">
    <property type="entry name" value="Lysozyme-like"/>
    <property type="match status" value="1"/>
</dbReference>
<comment type="caution">
    <text evidence="3">The sequence shown here is derived from an EMBL/GenBank/DDBJ whole genome shotgun (WGS) entry which is preliminary data.</text>
</comment>
<dbReference type="EMBL" id="WVHK01000117">
    <property type="protein sequence ID" value="MXV21663.1"/>
    <property type="molecule type" value="Genomic_DNA"/>
</dbReference>
<dbReference type="InterPro" id="IPR023346">
    <property type="entry name" value="Lysozyme-like_dom_sf"/>
</dbReference>
<dbReference type="InterPro" id="IPR008258">
    <property type="entry name" value="Transglycosylase_SLT_dom_1"/>
</dbReference>
<evidence type="ECO:0000259" key="2">
    <source>
        <dbReference type="Pfam" id="PF01464"/>
    </source>
</evidence>
<gene>
    <name evidence="3" type="ORF">GLX28_18755</name>
</gene>
<dbReference type="PROSITE" id="PS51257">
    <property type="entry name" value="PROKAR_LIPOPROTEIN"/>
    <property type="match status" value="1"/>
</dbReference>
<accession>A0A6I4YX29</accession>
<feature type="chain" id="PRO_5026247670" evidence="1">
    <location>
        <begin position="20"/>
        <end position="153"/>
    </location>
</feature>
<feature type="signal peptide" evidence="1">
    <location>
        <begin position="1"/>
        <end position="19"/>
    </location>
</feature>
<protein>
    <submittedName>
        <fullName evidence="3">Transglycosylase SLT domain-containing protein</fullName>
    </submittedName>
</protein>
<sequence>MKLKSVCLSMGMLVSSAQACGYVPVDLLNWTRYYADAYQVNRQLLLSVLWTENQFCNRTSSKGALGIAQIMPGTAKDLRVNPLDPVQAIHGAAKYLHQLHGRLGSWELAVAGYNAGPGAVQRAGGMPDNGETPQYVEKVKAYYRYFAAAPAYR</sequence>
<dbReference type="PANTHER" id="PTHR37423">
    <property type="entry name" value="SOLUBLE LYTIC MUREIN TRANSGLYCOSYLASE-RELATED"/>
    <property type="match status" value="1"/>
</dbReference>
<dbReference type="Proteomes" id="UP000430519">
    <property type="component" value="Unassembled WGS sequence"/>
</dbReference>
<evidence type="ECO:0000313" key="4">
    <source>
        <dbReference type="Proteomes" id="UP000430519"/>
    </source>
</evidence>
<evidence type="ECO:0000256" key="1">
    <source>
        <dbReference type="SAM" id="SignalP"/>
    </source>
</evidence>
<dbReference type="PANTHER" id="PTHR37423:SF2">
    <property type="entry name" value="MEMBRANE-BOUND LYTIC MUREIN TRANSGLYCOSYLASE C"/>
    <property type="match status" value="1"/>
</dbReference>
<dbReference type="Pfam" id="PF01464">
    <property type="entry name" value="SLT"/>
    <property type="match status" value="1"/>
</dbReference>
<feature type="domain" description="Transglycosylase SLT" evidence="2">
    <location>
        <begin position="33"/>
        <end position="129"/>
    </location>
</feature>
<organism evidence="3 4">
    <name type="scientific">Deinococcus xianganensis</name>
    <dbReference type="NCBI Taxonomy" id="1507289"/>
    <lineage>
        <taxon>Bacteria</taxon>
        <taxon>Thermotogati</taxon>
        <taxon>Deinococcota</taxon>
        <taxon>Deinococci</taxon>
        <taxon>Deinococcales</taxon>
        <taxon>Deinococcaceae</taxon>
        <taxon>Deinococcus</taxon>
    </lineage>
</organism>
<proteinExistence type="predicted"/>